<evidence type="ECO:0000313" key="2">
    <source>
        <dbReference type="Proteomes" id="UP001145114"/>
    </source>
</evidence>
<name>A0ACC1HJW2_9FUNG</name>
<reference evidence="1" key="1">
    <citation type="submission" date="2022-06" db="EMBL/GenBank/DDBJ databases">
        <title>Phylogenomic reconstructions and comparative analyses of Kickxellomycotina fungi.</title>
        <authorList>
            <person name="Reynolds N.K."/>
            <person name="Stajich J.E."/>
            <person name="Barry K."/>
            <person name="Grigoriev I.V."/>
            <person name="Crous P."/>
            <person name="Smith M.E."/>
        </authorList>
    </citation>
    <scope>NUCLEOTIDE SEQUENCE</scope>
    <source>
        <strain evidence="1">RSA 2271</strain>
    </source>
</reference>
<comment type="caution">
    <text evidence="1">The sequence shown here is derived from an EMBL/GenBank/DDBJ whole genome shotgun (WGS) entry which is preliminary data.</text>
</comment>
<dbReference type="EMBL" id="JAMZIH010003372">
    <property type="protein sequence ID" value="KAJ1676865.1"/>
    <property type="molecule type" value="Genomic_DNA"/>
</dbReference>
<sequence length="135" mass="15353">NLIVTLIIIVIEVVVLLVAFIRNHDANQYLNNHWTKYYNQRPGMLRVIEETYGCCGYKAPLDRAIPKSSMKACLESDYLGYNVGCRDMLTEAYVHYRKVVLGWLLALILVQLLTIILGSVTIKQGSWFLSEDEGA</sequence>
<keyword evidence="2" id="KW-1185">Reference proteome</keyword>
<evidence type="ECO:0000313" key="1">
    <source>
        <dbReference type="EMBL" id="KAJ1676865.1"/>
    </source>
</evidence>
<accession>A0ACC1HJW2</accession>
<dbReference type="Proteomes" id="UP001145114">
    <property type="component" value="Unassembled WGS sequence"/>
</dbReference>
<proteinExistence type="predicted"/>
<feature type="non-terminal residue" evidence="1">
    <location>
        <position position="135"/>
    </location>
</feature>
<protein>
    <submittedName>
        <fullName evidence="1">Uncharacterized protein</fullName>
    </submittedName>
</protein>
<gene>
    <name evidence="1" type="ORF">EV182_007358</name>
</gene>
<feature type="non-terminal residue" evidence="1">
    <location>
        <position position="1"/>
    </location>
</feature>
<organism evidence="1 2">
    <name type="scientific">Spiromyces aspiralis</name>
    <dbReference type="NCBI Taxonomy" id="68401"/>
    <lineage>
        <taxon>Eukaryota</taxon>
        <taxon>Fungi</taxon>
        <taxon>Fungi incertae sedis</taxon>
        <taxon>Zoopagomycota</taxon>
        <taxon>Kickxellomycotina</taxon>
        <taxon>Kickxellomycetes</taxon>
        <taxon>Kickxellales</taxon>
        <taxon>Kickxellaceae</taxon>
        <taxon>Spiromyces</taxon>
    </lineage>
</organism>